<accession>A0A2U1T5B4</accession>
<proteinExistence type="predicted"/>
<dbReference type="OrthoDB" id="4427130at2"/>
<dbReference type="KEGG" id="cyz:C3B44_02850"/>
<name>A0A2U1T5B4_9CORY</name>
<gene>
    <name evidence="1" type="ORF">DF222_09315</name>
</gene>
<dbReference type="Proteomes" id="UP000244989">
    <property type="component" value="Unassembled WGS sequence"/>
</dbReference>
<evidence type="ECO:0000313" key="2">
    <source>
        <dbReference type="Proteomes" id="UP000244989"/>
    </source>
</evidence>
<evidence type="ECO:0000313" key="1">
    <source>
        <dbReference type="EMBL" id="PWC01078.1"/>
    </source>
</evidence>
<sequence length="248" mass="27032">MIPQHVLTAFHAPATDTPPRPLGPAWDNGFLQGTTVYAEAMDTAHWSASLREKLTVDGVRLARPLRTTDGRFTVGRWKANTYITGTPSRRADETVLVALKLADALAHVDGPVGLERTDLYAEAEREAWQAADEKYGPLDLPVQPGHADLLATTLYDGDAVPAVTDLVPFADPRPHAFSAALVIADALIIDGEEGVDLGLLHRFAHIGEIEQLVLRAVNYRAIVAERHPRTNSLTRSNIQRVLAALMSR</sequence>
<organism evidence="1 2">
    <name type="scientific">Corynebacterium yudongzhengii</name>
    <dbReference type="NCBI Taxonomy" id="2080740"/>
    <lineage>
        <taxon>Bacteria</taxon>
        <taxon>Bacillati</taxon>
        <taxon>Actinomycetota</taxon>
        <taxon>Actinomycetes</taxon>
        <taxon>Mycobacteriales</taxon>
        <taxon>Corynebacteriaceae</taxon>
        <taxon>Corynebacterium</taxon>
    </lineage>
</organism>
<reference evidence="2" key="1">
    <citation type="submission" date="2018-04" db="EMBL/GenBank/DDBJ databases">
        <authorList>
            <person name="Liu S."/>
            <person name="Wang Z."/>
            <person name="Li J."/>
        </authorList>
    </citation>
    <scope>NUCLEOTIDE SEQUENCE [LARGE SCALE GENOMIC DNA]</scope>
    <source>
        <strain evidence="2">2189</strain>
    </source>
</reference>
<evidence type="ECO:0008006" key="3">
    <source>
        <dbReference type="Google" id="ProtNLM"/>
    </source>
</evidence>
<dbReference type="RefSeq" id="WP_108431044.1">
    <property type="nucleotide sequence ID" value="NZ_CP026947.1"/>
</dbReference>
<protein>
    <recommendedName>
        <fullName evidence="3">TIGR02569 family protein</fullName>
    </recommendedName>
</protein>
<keyword evidence="2" id="KW-1185">Reference proteome</keyword>
<dbReference type="AlphaFoldDB" id="A0A2U1T5B4"/>
<dbReference type="EMBL" id="QEEZ01000019">
    <property type="protein sequence ID" value="PWC01078.1"/>
    <property type="molecule type" value="Genomic_DNA"/>
</dbReference>
<comment type="caution">
    <text evidence="1">The sequence shown here is derived from an EMBL/GenBank/DDBJ whole genome shotgun (WGS) entry which is preliminary data.</text>
</comment>